<feature type="compositionally biased region" description="Basic and acidic residues" evidence="2">
    <location>
        <begin position="261"/>
        <end position="271"/>
    </location>
</feature>
<gene>
    <name evidence="3" type="ORF">TM35_000052380</name>
</gene>
<protein>
    <submittedName>
        <fullName evidence="3">Glycoprotein 96-92</fullName>
    </submittedName>
</protein>
<dbReference type="RefSeq" id="XP_028885708.1">
    <property type="nucleotide sequence ID" value="XM_029022893.1"/>
</dbReference>
<sequence length="432" mass="51608">MMTNQGNHYLNPIALPTQGGPPGWRDYQSIGVQLRSIMREACGEPPAGTDRAKVEKRINMLQCALEEVEQWKRDKQLIADMTKAKELRDHLLRRAKQDEERMLETRKKFEERQRMVREMQEDRKLYYRSRNQQIDEKIGLSKAHTANVHTVIMERAEAESEKRNRALLRLKEERERATQEHKEKSQQRMEHCRAVLQRRKEREEAIRREKKLAYLRHEEELMRCQATNIEQSRDTSQPRRDFRSRSRMRDETRDGSVNSESRSRSKGQDDLIKRIKEKEQQHQERYEAERAVRLYEIQQRAMARKERQEKQQRNYVEVLEKRLQRGDEIIELARKKKQRGEKAKKEREARDVQAGEAISRDVEEHRKRAEAFEQGTRNAALKKNYRRWNERAARVLRQLEEALNADNDINLGKGAAVGFLPQMSSLYNDQRN</sequence>
<comment type="caution">
    <text evidence="3">The sequence shown here is derived from an EMBL/GenBank/DDBJ whole genome shotgun (WGS) entry which is preliminary data.</text>
</comment>
<evidence type="ECO:0000313" key="3">
    <source>
        <dbReference type="EMBL" id="ORC91642.1"/>
    </source>
</evidence>
<name>A0A1X0P3Z6_9TRYP</name>
<dbReference type="VEuPathDB" id="TriTrypDB:TM35_000052380"/>
<feature type="coiled-coil region" evidence="1">
    <location>
        <begin position="153"/>
        <end position="187"/>
    </location>
</feature>
<dbReference type="EMBL" id="NBCO01000005">
    <property type="protein sequence ID" value="ORC91642.1"/>
    <property type="molecule type" value="Genomic_DNA"/>
</dbReference>
<keyword evidence="4" id="KW-1185">Reference proteome</keyword>
<evidence type="ECO:0000256" key="1">
    <source>
        <dbReference type="SAM" id="Coils"/>
    </source>
</evidence>
<feature type="coiled-coil region" evidence="1">
    <location>
        <begin position="81"/>
        <end position="112"/>
    </location>
</feature>
<feature type="coiled-coil region" evidence="1">
    <location>
        <begin position="272"/>
        <end position="336"/>
    </location>
</feature>
<feature type="coiled-coil region" evidence="1">
    <location>
        <begin position="378"/>
        <end position="405"/>
    </location>
</feature>
<evidence type="ECO:0000256" key="2">
    <source>
        <dbReference type="SAM" id="MobiDB-lite"/>
    </source>
</evidence>
<proteinExistence type="predicted"/>
<feature type="region of interest" description="Disordered" evidence="2">
    <location>
        <begin position="336"/>
        <end position="362"/>
    </location>
</feature>
<evidence type="ECO:0000313" key="4">
    <source>
        <dbReference type="Proteomes" id="UP000192257"/>
    </source>
</evidence>
<feature type="region of interest" description="Disordered" evidence="2">
    <location>
        <begin position="225"/>
        <end position="271"/>
    </location>
</feature>
<accession>A0A1X0P3Z6</accession>
<dbReference type="Proteomes" id="UP000192257">
    <property type="component" value="Unassembled WGS sequence"/>
</dbReference>
<dbReference type="OrthoDB" id="273496at2759"/>
<keyword evidence="1" id="KW-0175">Coiled coil</keyword>
<dbReference type="AlphaFoldDB" id="A0A1X0P3Z6"/>
<reference evidence="3 4" key="1">
    <citation type="submission" date="2017-03" db="EMBL/GenBank/DDBJ databases">
        <title>An alternative strategy for trypanosome survival in the mammalian bloodstream revealed through genome and transcriptome analysis of the ubiquitous bovine parasite Trypanosoma (Megatrypanum) theileri.</title>
        <authorList>
            <person name="Kelly S."/>
            <person name="Ivens A."/>
            <person name="Mott A."/>
            <person name="O'Neill E."/>
            <person name="Emms D."/>
            <person name="Macleod O."/>
            <person name="Voorheis P."/>
            <person name="Matthews J."/>
            <person name="Matthews K."/>
            <person name="Carrington M."/>
        </authorList>
    </citation>
    <scope>NUCLEOTIDE SEQUENCE [LARGE SCALE GENOMIC DNA]</scope>
    <source>
        <strain evidence="3">Edinburgh</strain>
    </source>
</reference>
<feature type="compositionally biased region" description="Basic and acidic residues" evidence="2">
    <location>
        <begin position="231"/>
        <end position="254"/>
    </location>
</feature>
<dbReference type="GeneID" id="39982673"/>
<organism evidence="3 4">
    <name type="scientific">Trypanosoma theileri</name>
    <dbReference type="NCBI Taxonomy" id="67003"/>
    <lineage>
        <taxon>Eukaryota</taxon>
        <taxon>Discoba</taxon>
        <taxon>Euglenozoa</taxon>
        <taxon>Kinetoplastea</taxon>
        <taxon>Metakinetoplastina</taxon>
        <taxon>Trypanosomatida</taxon>
        <taxon>Trypanosomatidae</taxon>
        <taxon>Trypanosoma</taxon>
    </lineage>
</organism>
<feature type="compositionally biased region" description="Basic and acidic residues" evidence="2">
    <location>
        <begin position="340"/>
        <end position="362"/>
    </location>
</feature>